<dbReference type="RefSeq" id="XP_035339189.1">
    <property type="nucleotide sequence ID" value="XM_035483296.1"/>
</dbReference>
<evidence type="ECO:0000313" key="2">
    <source>
        <dbReference type="Proteomes" id="UP000509510"/>
    </source>
</evidence>
<protein>
    <recommendedName>
        <fullName evidence="3">F-box domain-containing protein</fullName>
    </recommendedName>
</protein>
<keyword evidence="2" id="KW-1185">Reference proteome</keyword>
<sequence>MSNTTSKFLPPFAPQQTVPTTTAKLSLEYFPPEVLALVLHQIPDFDSLKSLVFSSPKFYYVYCRVRQEVLSSLLKRQYGDLLDIADGITAVRSKGLWLNFHEEEAIALLDAWRRKEEIQDYAKNAPRPRWIQLEPTQWHQKILPLDLSDTEKPRFMRGLCRLQIFFNIFGIREQCWFDKSPALEEENDWHLHTDYENHTLFWDIMFPWECEELGCVWSYLTDKYKPISKEIATDLRNLVPNIECHLHWQSMSEEERPKRNTFVDVECYEAEYDGYFEILMSVGLGFLYRVLNADRLLRRNLVIANSAFYSEDIAIPQWCSCWVNKRPRIPLNQHDILEFEQLWSTLPSHEQPNIGWKVSWLVSHTPRRRLYWSFKENRERCKDWDWGYALWDEERLEGWGEDWKATLFEPSAE</sequence>
<name>A0A7H8QGC6_TALRU</name>
<gene>
    <name evidence="1" type="ORF">TRUGW13939_00081</name>
</gene>
<proteinExistence type="predicted"/>
<dbReference type="AlphaFoldDB" id="A0A7H8QGC6"/>
<organism evidence="1 2">
    <name type="scientific">Talaromyces rugulosus</name>
    <name type="common">Penicillium rugulosum</name>
    <dbReference type="NCBI Taxonomy" id="121627"/>
    <lineage>
        <taxon>Eukaryota</taxon>
        <taxon>Fungi</taxon>
        <taxon>Dikarya</taxon>
        <taxon>Ascomycota</taxon>
        <taxon>Pezizomycotina</taxon>
        <taxon>Eurotiomycetes</taxon>
        <taxon>Eurotiomycetidae</taxon>
        <taxon>Eurotiales</taxon>
        <taxon>Trichocomaceae</taxon>
        <taxon>Talaromyces</taxon>
        <taxon>Talaromyces sect. Islandici</taxon>
    </lineage>
</organism>
<evidence type="ECO:0000313" key="1">
    <source>
        <dbReference type="EMBL" id="QKX53010.1"/>
    </source>
</evidence>
<dbReference type="GeneID" id="55987598"/>
<dbReference type="EMBL" id="CP055898">
    <property type="protein sequence ID" value="QKX53010.1"/>
    <property type="molecule type" value="Genomic_DNA"/>
</dbReference>
<dbReference type="Proteomes" id="UP000509510">
    <property type="component" value="Chromosome I"/>
</dbReference>
<reference evidence="2" key="1">
    <citation type="submission" date="2020-06" db="EMBL/GenBank/DDBJ databases">
        <title>A chromosome-scale genome assembly of Talaromyces rugulosus W13939.</title>
        <authorList>
            <person name="Wang B."/>
            <person name="Guo L."/>
            <person name="Ye K."/>
            <person name="Wang L."/>
        </authorList>
    </citation>
    <scope>NUCLEOTIDE SEQUENCE [LARGE SCALE GENOMIC DNA]</scope>
    <source>
        <strain evidence="2">W13939</strain>
    </source>
</reference>
<dbReference type="KEGG" id="trg:TRUGW13939_00081"/>
<evidence type="ECO:0008006" key="3">
    <source>
        <dbReference type="Google" id="ProtNLM"/>
    </source>
</evidence>
<accession>A0A7H8QGC6</accession>
<dbReference type="OrthoDB" id="5427059at2759"/>